<proteinExistence type="predicted"/>
<dbReference type="InterPro" id="IPR025355">
    <property type="entry name" value="DUF4259"/>
</dbReference>
<dbReference type="RefSeq" id="WP_394408861.1">
    <property type="nucleotide sequence ID" value="NZ_JBIGIC010000004.1"/>
</dbReference>
<organism evidence="2 3">
    <name type="scientific">Pelomonas candidula</name>
    <dbReference type="NCBI Taxonomy" id="3299025"/>
    <lineage>
        <taxon>Bacteria</taxon>
        <taxon>Pseudomonadati</taxon>
        <taxon>Pseudomonadota</taxon>
        <taxon>Betaproteobacteria</taxon>
        <taxon>Burkholderiales</taxon>
        <taxon>Sphaerotilaceae</taxon>
        <taxon>Roseateles</taxon>
    </lineage>
</organism>
<dbReference type="InterPro" id="IPR025349">
    <property type="entry name" value="DUF4253"/>
</dbReference>
<dbReference type="Pfam" id="PF14078">
    <property type="entry name" value="DUF4259"/>
    <property type="match status" value="1"/>
</dbReference>
<keyword evidence="3" id="KW-1185">Reference proteome</keyword>
<evidence type="ECO:0000313" key="3">
    <source>
        <dbReference type="Proteomes" id="UP001606134"/>
    </source>
</evidence>
<sequence length="662" mass="70542">MGAWSHEAFGNDDALDWAQGLEDADDLSLIEAALAAVADEPAGDLDASLATEALAAIELLARLRGHPGEETCPEVAEDWMARTRLVPPGPLVQRALAVLARIGGDESELKALWDDSDSAADWQASLAELRRRLLAPPQPLELPAALDAVGKLVRSLTDLAFVVPDLPPPEMSRGPLAAMARPRLFAAIVAAEALGDRAGVREGITRLWGLLSPASDGKMLWDLAVREAKTWAAEGRLDEALAALEAWRDSAEAIGPGTFDMRAIAVCQEAGAYEEAEKLRKRLIDAGQGATMQWLDLALREARAGSAPAAAALLATHAAQFDSPALAPWVDFARGILAVRDGQAAALDLLTPWVAGRVTQAAAGPAVWPFLGIGGGWWALALHQAGRTDDARAALSAIRPLLLTPENALLVDELKAAGLLAAHEQVPALPRPPSPESERAGVEADHGVFRTVTVRGVNALKQVEALRRAFAQGSSRNYPFLIGDADDVASLLESLEPPADGGLATLAASRDVDAEAWLRDRAPMTPRWRDGDAEPSRVVQTQFDTLSGQLKPLMFIGLVELENPAELCARLGYGGWNDCPAPEVHVALQRRWRERFGAEPVAVGQAVIEFAVTRPPDDRKAALALAAEQQAYCADIVEQGVGSTAALAATLLDAPVWYFWWD</sequence>
<gene>
    <name evidence="2" type="ORF">ACG04R_09760</name>
</gene>
<comment type="caution">
    <text evidence="2">The sequence shown here is derived from an EMBL/GenBank/DDBJ whole genome shotgun (WGS) entry which is preliminary data.</text>
</comment>
<feature type="domain" description="DUF4253" evidence="1">
    <location>
        <begin position="556"/>
        <end position="662"/>
    </location>
</feature>
<dbReference type="Proteomes" id="UP001606134">
    <property type="component" value="Unassembled WGS sequence"/>
</dbReference>
<dbReference type="EMBL" id="JBIGIC010000004">
    <property type="protein sequence ID" value="MFG6486957.1"/>
    <property type="molecule type" value="Genomic_DNA"/>
</dbReference>
<protein>
    <submittedName>
        <fullName evidence="2">DUF4253 domain-containing protein</fullName>
    </submittedName>
</protein>
<evidence type="ECO:0000259" key="1">
    <source>
        <dbReference type="Pfam" id="PF14062"/>
    </source>
</evidence>
<evidence type="ECO:0000313" key="2">
    <source>
        <dbReference type="EMBL" id="MFG6486957.1"/>
    </source>
</evidence>
<reference evidence="2 3" key="1">
    <citation type="submission" date="2024-08" db="EMBL/GenBank/DDBJ databases">
        <authorList>
            <person name="Lu H."/>
        </authorList>
    </citation>
    <scope>NUCLEOTIDE SEQUENCE [LARGE SCALE GENOMIC DNA]</scope>
    <source>
        <strain evidence="2 3">BYS78W</strain>
    </source>
</reference>
<name>A0ABW7HAW7_9BURK</name>
<accession>A0ABW7HAW7</accession>
<dbReference type="Pfam" id="PF14062">
    <property type="entry name" value="DUF4253"/>
    <property type="match status" value="1"/>
</dbReference>